<dbReference type="SUPFAM" id="SSF56327">
    <property type="entry name" value="LDH C-terminal domain-like"/>
    <property type="match status" value="1"/>
</dbReference>
<dbReference type="InterPro" id="IPR001557">
    <property type="entry name" value="L-lactate/malate_DH"/>
</dbReference>
<accession>A0A917MM83</accession>
<evidence type="ECO:0000313" key="6">
    <source>
        <dbReference type="EMBL" id="GGH46866.1"/>
    </source>
</evidence>
<evidence type="ECO:0000256" key="4">
    <source>
        <dbReference type="PIRSR" id="PIRSR000102-3"/>
    </source>
</evidence>
<dbReference type="InterPro" id="IPR036291">
    <property type="entry name" value="NAD(P)-bd_dom_sf"/>
</dbReference>
<dbReference type="PIRSF" id="PIRSF000102">
    <property type="entry name" value="Lac_mal_DH"/>
    <property type="match status" value="1"/>
</dbReference>
<keyword evidence="2 4" id="KW-0520">NAD</keyword>
<dbReference type="PANTHER" id="PTHR43128:SF16">
    <property type="entry name" value="L-LACTATE DEHYDROGENASE"/>
    <property type="match status" value="1"/>
</dbReference>
<dbReference type="Gene3D" id="3.40.50.720">
    <property type="entry name" value="NAD(P)-binding Rossmann-like Domain"/>
    <property type="match status" value="1"/>
</dbReference>
<dbReference type="PRINTS" id="PR00086">
    <property type="entry name" value="LLDHDRGNASE"/>
</dbReference>
<feature type="binding site" evidence="4">
    <location>
        <begin position="122"/>
        <end position="124"/>
    </location>
    <ligand>
        <name>NAD(+)</name>
        <dbReference type="ChEBI" id="CHEBI:57540"/>
    </ligand>
</feature>
<keyword evidence="7" id="KW-1185">Reference proteome</keyword>
<dbReference type="GO" id="GO:0004459">
    <property type="term" value="F:L-lactate dehydrogenase (NAD+) activity"/>
    <property type="evidence" value="ECO:0007669"/>
    <property type="project" value="TreeGrafter"/>
</dbReference>
<dbReference type="GO" id="GO:0006089">
    <property type="term" value="P:lactate metabolic process"/>
    <property type="evidence" value="ECO:0007669"/>
    <property type="project" value="TreeGrafter"/>
</dbReference>
<dbReference type="RefSeq" id="WP_188756465.1">
    <property type="nucleotide sequence ID" value="NZ_BMJY01000011.1"/>
</dbReference>
<dbReference type="PANTHER" id="PTHR43128">
    <property type="entry name" value="L-2-HYDROXYCARBOXYLATE DEHYDROGENASE (NAD(P)(+))"/>
    <property type="match status" value="1"/>
</dbReference>
<evidence type="ECO:0000256" key="1">
    <source>
        <dbReference type="ARBA" id="ARBA00023002"/>
    </source>
</evidence>
<dbReference type="Gene3D" id="3.90.110.10">
    <property type="entry name" value="Lactate dehydrogenase/glycoside hydrolase, family 4, C-terminal"/>
    <property type="match status" value="1"/>
</dbReference>
<sequence length="325" mass="33284">MTSVTIFGAAGGIGASIASELVGQRLFDELRLVDPRVNVLEADRIDLIEAALVAGGPALRVVVDDGTASPEAPSELVICAATRGERLGESRSAAAAANWALLRSLAPALAAAAGDTGLILLVTNPVDAMAALLSREPGIGGPGRVLGYSLNDTTRLRAAIGRELSVDPARVDALALGLHGEQVVPLFSRVRVDDEPVALDAGQRARIVADFEGWFGRWHRLDSGRTSARATAAGVAELVRRLRDGRSFPTSTATDPVASLPGGSFVALPVTVAGGSAVPDDLDCDEDEHAALAEAALTVKRLVAELTAEAASGPVSGAVEELGAL</sequence>
<keyword evidence="1" id="KW-0560">Oxidoreductase</keyword>
<gene>
    <name evidence="6" type="ORF">GCM10010921_23210</name>
</gene>
<reference evidence="6" key="1">
    <citation type="journal article" date="2014" name="Int. J. Syst. Evol. Microbiol.">
        <title>Complete genome sequence of Corynebacterium casei LMG S-19264T (=DSM 44701T), isolated from a smear-ripened cheese.</title>
        <authorList>
            <consortium name="US DOE Joint Genome Institute (JGI-PGF)"/>
            <person name="Walter F."/>
            <person name="Albersmeier A."/>
            <person name="Kalinowski J."/>
            <person name="Ruckert C."/>
        </authorList>
    </citation>
    <scope>NUCLEOTIDE SEQUENCE</scope>
    <source>
        <strain evidence="6">CGMCC 1.15794</strain>
    </source>
</reference>
<dbReference type="InterPro" id="IPR001236">
    <property type="entry name" value="Lactate/malate_DH_N"/>
</dbReference>
<dbReference type="InterPro" id="IPR015955">
    <property type="entry name" value="Lactate_DH/Glyco_Ohase_4_C"/>
</dbReference>
<dbReference type="EMBL" id="BMJY01000011">
    <property type="protein sequence ID" value="GGH46866.1"/>
    <property type="molecule type" value="Genomic_DNA"/>
</dbReference>
<dbReference type="AlphaFoldDB" id="A0A917MM83"/>
<evidence type="ECO:0000259" key="5">
    <source>
        <dbReference type="Pfam" id="PF00056"/>
    </source>
</evidence>
<evidence type="ECO:0000256" key="3">
    <source>
        <dbReference type="PIRSR" id="PIRSR000102-1"/>
    </source>
</evidence>
<feature type="binding site" evidence="4">
    <location>
        <begin position="8"/>
        <end position="14"/>
    </location>
    <ligand>
        <name>NAD(+)</name>
        <dbReference type="ChEBI" id="CHEBI:57540"/>
    </ligand>
</feature>
<feature type="binding site" evidence="4">
    <location>
        <position position="34"/>
    </location>
    <ligand>
        <name>NAD(+)</name>
        <dbReference type="ChEBI" id="CHEBI:57540"/>
    </ligand>
</feature>
<feature type="active site" description="Proton acceptor" evidence="3">
    <location>
        <position position="179"/>
    </location>
</feature>
<protein>
    <recommendedName>
        <fullName evidence="5">Lactate/malate dehydrogenase N-terminal domain-containing protein</fullName>
    </recommendedName>
</protein>
<dbReference type="SUPFAM" id="SSF51735">
    <property type="entry name" value="NAD(P)-binding Rossmann-fold domains"/>
    <property type="match status" value="1"/>
</dbReference>
<evidence type="ECO:0000256" key="2">
    <source>
        <dbReference type="ARBA" id="ARBA00023027"/>
    </source>
</evidence>
<reference evidence="6" key="2">
    <citation type="submission" date="2020-09" db="EMBL/GenBank/DDBJ databases">
        <authorList>
            <person name="Sun Q."/>
            <person name="Zhou Y."/>
        </authorList>
    </citation>
    <scope>NUCLEOTIDE SEQUENCE</scope>
    <source>
        <strain evidence="6">CGMCC 1.15794</strain>
    </source>
</reference>
<feature type="binding site" evidence="4">
    <location>
        <position position="98"/>
    </location>
    <ligand>
        <name>NAD(+)</name>
        <dbReference type="ChEBI" id="CHEBI:57540"/>
    </ligand>
</feature>
<feature type="domain" description="Lactate/malate dehydrogenase N-terminal" evidence="5">
    <location>
        <begin position="4"/>
        <end position="136"/>
    </location>
</feature>
<organism evidence="6 7">
    <name type="scientific">Microbacterium album</name>
    <dbReference type="NCBI Taxonomy" id="2053191"/>
    <lineage>
        <taxon>Bacteria</taxon>
        <taxon>Bacillati</taxon>
        <taxon>Actinomycetota</taxon>
        <taxon>Actinomycetes</taxon>
        <taxon>Micrococcales</taxon>
        <taxon>Microbacteriaceae</taxon>
        <taxon>Microbacterium</taxon>
    </lineage>
</organism>
<dbReference type="Pfam" id="PF00056">
    <property type="entry name" value="Ldh_1_N"/>
    <property type="match status" value="1"/>
</dbReference>
<name>A0A917MM83_9MICO</name>
<dbReference type="Proteomes" id="UP000657592">
    <property type="component" value="Unassembled WGS sequence"/>
</dbReference>
<comment type="caution">
    <text evidence="6">The sequence shown here is derived from an EMBL/GenBank/DDBJ whole genome shotgun (WGS) entry which is preliminary data.</text>
</comment>
<proteinExistence type="predicted"/>
<evidence type="ECO:0000313" key="7">
    <source>
        <dbReference type="Proteomes" id="UP000657592"/>
    </source>
</evidence>